<dbReference type="Gene3D" id="1.20.1260.10">
    <property type="match status" value="1"/>
</dbReference>
<feature type="binding site" evidence="8">
    <location>
        <position position="127"/>
    </location>
    <ligand>
        <name>Fe cation</name>
        <dbReference type="ChEBI" id="CHEBI:24875"/>
        <label>1</label>
    </ligand>
</feature>
<dbReference type="GO" id="GO:0006826">
    <property type="term" value="P:iron ion transport"/>
    <property type="evidence" value="ECO:0007669"/>
    <property type="project" value="InterPro"/>
</dbReference>
<protein>
    <recommendedName>
        <fullName evidence="7 9">Bacterioferritin</fullName>
    </recommendedName>
</protein>
<keyword evidence="3 7" id="KW-0409">Iron storage</keyword>
<evidence type="ECO:0000313" key="11">
    <source>
        <dbReference type="EMBL" id="XBL99900.1"/>
    </source>
</evidence>
<dbReference type="EMBL" id="CP157355">
    <property type="protein sequence ID" value="XBL99900.1"/>
    <property type="molecule type" value="Genomic_DNA"/>
</dbReference>
<dbReference type="GO" id="GO:0140315">
    <property type="term" value="F:iron ion sequestering activity"/>
    <property type="evidence" value="ECO:0007669"/>
    <property type="project" value="UniProtKB-ARBA"/>
</dbReference>
<feature type="binding site" evidence="8">
    <location>
        <position position="46"/>
    </location>
    <ligand>
        <name>Fe cation</name>
        <dbReference type="ChEBI" id="CHEBI:24875"/>
        <label>3</label>
    </ligand>
</feature>
<dbReference type="AlphaFoldDB" id="A0AAU7F6Z5"/>
<evidence type="ECO:0000256" key="3">
    <source>
        <dbReference type="ARBA" id="ARBA00022434"/>
    </source>
</evidence>
<dbReference type="GO" id="GO:0004322">
    <property type="term" value="F:ferroxidase activity"/>
    <property type="evidence" value="ECO:0007669"/>
    <property type="project" value="UniProtKB-ARBA"/>
</dbReference>
<comment type="function">
    <text evidence="9">Iron-storage protein.</text>
</comment>
<dbReference type="GO" id="GO:0005829">
    <property type="term" value="C:cytosol"/>
    <property type="evidence" value="ECO:0007669"/>
    <property type="project" value="TreeGrafter"/>
</dbReference>
<keyword evidence="5 7" id="KW-0479">Metal-binding</keyword>
<evidence type="ECO:0000259" key="10">
    <source>
        <dbReference type="PROSITE" id="PS50905"/>
    </source>
</evidence>
<dbReference type="CDD" id="cd00907">
    <property type="entry name" value="Bacterioferritin"/>
    <property type="match status" value="1"/>
</dbReference>
<feature type="binding site" description="axial binding residue" evidence="8">
    <location>
        <position position="52"/>
    </location>
    <ligand>
        <name>heme b</name>
        <dbReference type="ChEBI" id="CHEBI:60344"/>
        <note>ligand shared between dimeric partners</note>
    </ligand>
    <ligandPart>
        <name>Fe</name>
        <dbReference type="ChEBI" id="CHEBI:18248"/>
    </ligandPart>
</feature>
<dbReference type="PROSITE" id="PS50905">
    <property type="entry name" value="FERRITIN_LIKE"/>
    <property type="match status" value="1"/>
</dbReference>
<dbReference type="KEGG" id="cmav:ABHF33_12615"/>
<accession>A0AAU7F6Z5</accession>
<dbReference type="GO" id="GO:0006879">
    <property type="term" value="P:intracellular iron ion homeostasis"/>
    <property type="evidence" value="ECO:0007669"/>
    <property type="project" value="UniProtKB-KW"/>
</dbReference>
<feature type="domain" description="Ferritin-like diiron" evidence="10">
    <location>
        <begin position="1"/>
        <end position="145"/>
    </location>
</feature>
<reference evidence="11" key="1">
    <citation type="submission" date="2024-05" db="EMBL/GenBank/DDBJ databases">
        <authorList>
            <person name="Yang L."/>
            <person name="Pan L."/>
        </authorList>
    </citation>
    <scope>NUCLEOTIDE SEQUENCE</scope>
    <source>
        <strain evidence="11">FCG-7</strain>
    </source>
</reference>
<feature type="binding site" evidence="8">
    <location>
        <position position="127"/>
    </location>
    <ligand>
        <name>Fe cation</name>
        <dbReference type="ChEBI" id="CHEBI:24875"/>
        <label>2</label>
    </ligand>
</feature>
<comment type="similarity">
    <text evidence="2 7 9">Belongs to the bacterioferritin family.</text>
</comment>
<dbReference type="SUPFAM" id="SSF47240">
    <property type="entry name" value="Ferritin-like"/>
    <property type="match status" value="1"/>
</dbReference>
<dbReference type="InterPro" id="IPR009040">
    <property type="entry name" value="Ferritin-like_diiron"/>
</dbReference>
<evidence type="ECO:0000256" key="8">
    <source>
        <dbReference type="PIRSR" id="PIRSR002560-1"/>
    </source>
</evidence>
<dbReference type="GO" id="GO:0008199">
    <property type="term" value="F:ferric iron binding"/>
    <property type="evidence" value="ECO:0007669"/>
    <property type="project" value="InterPro"/>
</dbReference>
<keyword evidence="4 9" id="KW-0349">Heme</keyword>
<evidence type="ECO:0000256" key="9">
    <source>
        <dbReference type="RuleBase" id="RU000623"/>
    </source>
</evidence>
<dbReference type="InterPro" id="IPR009078">
    <property type="entry name" value="Ferritin-like_SF"/>
</dbReference>
<dbReference type="PROSITE" id="PS00549">
    <property type="entry name" value="BACTERIOFERRITIN"/>
    <property type="match status" value="1"/>
</dbReference>
<gene>
    <name evidence="11" type="primary">bfr</name>
    <name evidence="11" type="ORF">ABHF33_12615</name>
</gene>
<feature type="binding site" evidence="8">
    <location>
        <position position="18"/>
    </location>
    <ligand>
        <name>Fe cation</name>
        <dbReference type="ChEBI" id="CHEBI:24875"/>
        <label>1</label>
    </ligand>
</feature>
<sequence length="157" mass="17984">MQGDKKVIKSLNGVLANELIAINQTFLHARMYRNWGFKGLNDKAYHESIDAMKRADKLIERVLFLEGLPNLQDLGKLLIGEDVPEMLGCDLKLFSSFLDQVRAAIKICEDTQDYVSRDLLAEILEDEEEYVDWLETQHTLIKEMSLANYLQSQAFSA</sequence>
<evidence type="ECO:0000256" key="4">
    <source>
        <dbReference type="ARBA" id="ARBA00022617"/>
    </source>
</evidence>
<dbReference type="PANTHER" id="PTHR30295">
    <property type="entry name" value="BACTERIOFERRITIN"/>
    <property type="match status" value="1"/>
</dbReference>
<dbReference type="NCBIfam" id="TIGR00754">
    <property type="entry name" value="bfr"/>
    <property type="match status" value="1"/>
</dbReference>
<evidence type="ECO:0000256" key="7">
    <source>
        <dbReference type="PIRNR" id="PIRNR002560"/>
    </source>
</evidence>
<dbReference type="RefSeq" id="WP_348944282.1">
    <property type="nucleotide sequence ID" value="NZ_CP157355.1"/>
</dbReference>
<evidence type="ECO:0000256" key="5">
    <source>
        <dbReference type="ARBA" id="ARBA00022723"/>
    </source>
</evidence>
<evidence type="ECO:0000256" key="6">
    <source>
        <dbReference type="ARBA" id="ARBA00023004"/>
    </source>
</evidence>
<dbReference type="PANTHER" id="PTHR30295:SF0">
    <property type="entry name" value="BACTERIOFERRITIN"/>
    <property type="match status" value="1"/>
</dbReference>
<keyword evidence="6 7" id="KW-0408">Iron</keyword>
<comment type="cofactor">
    <cofactor evidence="1">
        <name>heme b</name>
        <dbReference type="ChEBI" id="CHEBI:60344"/>
    </cofactor>
</comment>
<dbReference type="PRINTS" id="PR00601">
    <property type="entry name" value="BACFERRITIN"/>
</dbReference>
<feature type="binding site" evidence="8">
    <location>
        <position position="50"/>
    </location>
    <ligand>
        <name>Fe cation</name>
        <dbReference type="ChEBI" id="CHEBI:24875"/>
        <label>3</label>
    </ligand>
</feature>
<dbReference type="InterPro" id="IPR002024">
    <property type="entry name" value="Bacterioferritin"/>
</dbReference>
<dbReference type="FunFam" id="1.20.1260.10:FF:000005">
    <property type="entry name" value="Bacterioferritin"/>
    <property type="match status" value="1"/>
</dbReference>
<name>A0AAU7F6Z5_9NEIS</name>
<organism evidence="11">
    <name type="scientific">Chitinibacter mangrovi</name>
    <dbReference type="NCBI Taxonomy" id="3153927"/>
    <lineage>
        <taxon>Bacteria</taxon>
        <taxon>Pseudomonadati</taxon>
        <taxon>Pseudomonadota</taxon>
        <taxon>Betaproteobacteria</taxon>
        <taxon>Neisseriales</taxon>
        <taxon>Chitinibacteraceae</taxon>
        <taxon>Chitinibacter</taxon>
    </lineage>
</organism>
<dbReference type="InterPro" id="IPR008331">
    <property type="entry name" value="Ferritin_DPS_dom"/>
</dbReference>
<dbReference type="PIRSF" id="PIRSF002560">
    <property type="entry name" value="Bacterioferritin"/>
    <property type="match status" value="1"/>
</dbReference>
<evidence type="ECO:0000256" key="1">
    <source>
        <dbReference type="ARBA" id="ARBA00001970"/>
    </source>
</evidence>
<proteinExistence type="inferred from homology"/>
<dbReference type="InterPro" id="IPR012347">
    <property type="entry name" value="Ferritin-like"/>
</dbReference>
<keyword evidence="11" id="KW-0560">Oxidoreductase</keyword>
<dbReference type="Pfam" id="PF00210">
    <property type="entry name" value="Ferritin"/>
    <property type="match status" value="1"/>
</dbReference>
<evidence type="ECO:0000256" key="2">
    <source>
        <dbReference type="ARBA" id="ARBA00008093"/>
    </source>
</evidence>
<dbReference type="GO" id="GO:0020037">
    <property type="term" value="F:heme binding"/>
    <property type="evidence" value="ECO:0007669"/>
    <property type="project" value="TreeGrafter"/>
</dbReference>